<dbReference type="AlphaFoldDB" id="A0A327S8E6"/>
<comment type="caution">
    <text evidence="1">The sequence shown here is derived from an EMBL/GenBank/DDBJ whole genome shotgun (WGS) entry which is preliminary data.</text>
</comment>
<name>A0A327S8E6_9FLAO</name>
<dbReference type="Proteomes" id="UP000248987">
    <property type="component" value="Unassembled WGS sequence"/>
</dbReference>
<reference evidence="1 2" key="1">
    <citation type="submission" date="2018-06" db="EMBL/GenBank/DDBJ databases">
        <title>Genomic Encyclopedia of Archaeal and Bacterial Type Strains, Phase II (KMG-II): from individual species to whole genera.</title>
        <authorList>
            <person name="Goeker M."/>
        </authorList>
    </citation>
    <scope>NUCLEOTIDE SEQUENCE [LARGE SCALE GENOMIC DNA]</scope>
    <source>
        <strain evidence="1 2">DSM 12408</strain>
    </source>
</reference>
<organism evidence="1 2">
    <name type="scientific">Gelidibacter algens</name>
    <dbReference type="NCBI Taxonomy" id="49280"/>
    <lineage>
        <taxon>Bacteria</taxon>
        <taxon>Pseudomonadati</taxon>
        <taxon>Bacteroidota</taxon>
        <taxon>Flavobacteriia</taxon>
        <taxon>Flavobacteriales</taxon>
        <taxon>Flavobacteriaceae</taxon>
        <taxon>Gelidibacter</taxon>
    </lineage>
</organism>
<gene>
    <name evidence="1" type="ORF">LX77_01558</name>
</gene>
<accession>A0A327S8E6</accession>
<keyword evidence="2" id="KW-1185">Reference proteome</keyword>
<evidence type="ECO:0000313" key="2">
    <source>
        <dbReference type="Proteomes" id="UP000248987"/>
    </source>
</evidence>
<sequence>MRFFSDHFWEIEIEVEIEIEIEIEMNRIYSNYQQNMDNLETRTRTRNKKQETKNSKLHFRPNKSSAAAKGEVSPFSIRSNWIFNSVLIKGLL</sequence>
<proteinExistence type="predicted"/>
<evidence type="ECO:0000313" key="1">
    <source>
        <dbReference type="EMBL" id="RAJ25256.1"/>
    </source>
</evidence>
<protein>
    <submittedName>
        <fullName evidence="1">Uncharacterized protein</fullName>
    </submittedName>
</protein>
<dbReference type="EMBL" id="QLLQ01000004">
    <property type="protein sequence ID" value="RAJ25256.1"/>
    <property type="molecule type" value="Genomic_DNA"/>
</dbReference>